<dbReference type="Pfam" id="PF13289">
    <property type="entry name" value="SIR2_2"/>
    <property type="match status" value="1"/>
</dbReference>
<dbReference type="AlphaFoldDB" id="A0A9W3STG9"/>
<dbReference type="SUPFAM" id="SSF52467">
    <property type="entry name" value="DHS-like NAD/FAD-binding domain"/>
    <property type="match status" value="1"/>
</dbReference>
<dbReference type="RefSeq" id="WP_069355655.1">
    <property type="nucleotide sequence ID" value="NZ_CP015250.1"/>
</dbReference>
<evidence type="ECO:0000313" key="2">
    <source>
        <dbReference type="Proteomes" id="UP000192743"/>
    </source>
</evidence>
<dbReference type="InterPro" id="IPR029035">
    <property type="entry name" value="DHS-like_NAD/FAD-binding_dom"/>
</dbReference>
<sequence>MTAELSINKYEKNLETVLPDLIKSYNEESLIFFIGAGCSRIQGYPSWDEYIDELISYWVSNLGQVIDGNSYYSKVESQDINILKNLKMNEKIEKKRKIDIVHQVIEKYCTQKGSNPEEIEGKSKDRFKDNVLKYEKYKFMDWEPNIKINPVLQELVKLECLFITTNYDNQIEKHSEFKGQDISIYKKVDEVPEFPKVFSVIHLHGTPDIDEPIYFINSSSSYSHLYLDNQSKLQSITSLLRKKKNISIIFIGCSMDEEEVLTLLDRTKNSKANYYALLSDRSDVPPDNREFFQNVEEEFFLKKRNINVVRYGEDYKKLPIFIKDFVDNLDKGTKRDTENDWNELFNNADNSIIDKYIAKENYYFLNRFYKHVMENNKKEKTREILTASFNSQLIKNGEIVDAHKYSDFWTFLSMNFSELKGGEKKIVIELINKVTRYDNQNTKAFITIVNQYYYIEKNVGSTDEKLAVLKLIFSSGLYEEIINEFQDNEVYLYWILFVLNNNPALYREKLIISILPIINFNNVELETKIIQLLKSISCFSSIEYSLKYDMGAQLLFLLLKERKLNLESLTNDSLYKVKFVQKLFIHLDNKEIKYPGIIEKVIKEIDYTDVSFGDELNLFLKNHPDIRIGNKTLDEYKDGISPVQKGKVLKKPFINNQELKELSVESIIKTLNISRKSQKNVNTLTLYAFSVEGQNEELISFFEIEPKKGEKIVEELLKVEKLNKLYSQAISVFLQNHPDKKGLIYKFIEVVEKDNIKYETFKTFKSLIKVNPELVYEFLTSLNYSALEQQFIEGISNEQFIDINYFLSSNIGKFYEMLRGCIPNKDIGKERLNLYINQTKNSYLKQYVCGMFYEFAPNDVIKSTFTSFQGMSHYYEIGRDGMSFYKKTVIDLLLGEIKDSYSNRNIIPIIMYEIVPNSDIDVSKINQEILHELLPDLLRFYIQVTPFNENIYNWLLEILTTTELSSTLLKLILNICEESNDEELKRIEKILTEIENSKLNSNKNIELNFVEYFIKEIFNNNSILRKKKIDLSIKMIIICFKNNFIKINGSAYKEIDEIMYIINQEELFDRHKELLDNIKIYLPAIDFKTLERKYVRV</sequence>
<dbReference type="Proteomes" id="UP000192743">
    <property type="component" value="Chromosome"/>
</dbReference>
<evidence type="ECO:0008006" key="3">
    <source>
        <dbReference type="Google" id="ProtNLM"/>
    </source>
</evidence>
<protein>
    <recommendedName>
        <fullName evidence="3">SIR2-like domain-containing protein</fullName>
    </recommendedName>
</protein>
<gene>
    <name evidence="1" type="ORF">BTI247_28570</name>
</gene>
<name>A0A9W3STG9_BACTU</name>
<accession>A0A9W3STG9</accession>
<evidence type="ECO:0000313" key="1">
    <source>
        <dbReference type="EMBL" id="AOM11246.1"/>
    </source>
</evidence>
<reference evidence="1 2" key="1">
    <citation type="submission" date="2016-02" db="EMBL/GenBank/DDBJ databases">
        <title>Comparative analysis of three nematocidal Bacillus thuringiensis strains.</title>
        <authorList>
            <person name="Hollensteiner J."/>
            <person name="Kloesener M."/>
            <person name="Bunk B."/>
            <person name="Sproeer C."/>
            <person name="Rosenstiel P."/>
            <person name="Schulte-Iserlohe R."/>
            <person name="Schulenburg H."/>
            <person name="Liesegang H."/>
        </authorList>
    </citation>
    <scope>NUCLEOTIDE SEQUENCE [LARGE SCALE GENOMIC DNA]</scope>
    <source>
        <strain evidence="1 2">Bt18247</strain>
    </source>
</reference>
<proteinExistence type="predicted"/>
<organism evidence="1 2">
    <name type="scientific">Bacillus thuringiensis Bt18247</name>
    <dbReference type="NCBI Taxonomy" id="1423143"/>
    <lineage>
        <taxon>Bacteria</taxon>
        <taxon>Bacillati</taxon>
        <taxon>Bacillota</taxon>
        <taxon>Bacilli</taxon>
        <taxon>Bacillales</taxon>
        <taxon>Bacillaceae</taxon>
        <taxon>Bacillus</taxon>
        <taxon>Bacillus cereus group</taxon>
    </lineage>
</organism>
<dbReference type="EMBL" id="CP015250">
    <property type="protein sequence ID" value="AOM11246.1"/>
    <property type="molecule type" value="Genomic_DNA"/>
</dbReference>